<feature type="coiled-coil region" evidence="1">
    <location>
        <begin position="42"/>
        <end position="100"/>
    </location>
</feature>
<dbReference type="GeneID" id="89337686"/>
<keyword evidence="3" id="KW-1185">Reference proteome</keyword>
<evidence type="ECO:0000313" key="3">
    <source>
        <dbReference type="Proteomes" id="UP001432202"/>
    </source>
</evidence>
<keyword evidence="1" id="KW-0175">Coiled coil</keyword>
<evidence type="ECO:0008006" key="4">
    <source>
        <dbReference type="Google" id="ProtNLM"/>
    </source>
</evidence>
<reference evidence="2 3" key="1">
    <citation type="submission" date="2024-02" db="EMBL/GenBank/DDBJ databases">
        <title>STSV induces naive adaptation in Sulfolobus.</title>
        <authorList>
            <person name="Xiang X."/>
            <person name="Song M."/>
        </authorList>
    </citation>
    <scope>NUCLEOTIDE SEQUENCE [LARGE SCALE GENOMIC DNA]</scope>
    <source>
        <strain evidence="2 3">RT2</strain>
    </source>
</reference>
<dbReference type="InterPro" id="IPR058494">
    <property type="entry name" value="DUF8181"/>
</dbReference>
<dbReference type="AlphaFoldDB" id="A0AAX4KZL4"/>
<accession>A0AAX4KZL4</accession>
<dbReference type="RefSeq" id="WP_338600909.1">
    <property type="nucleotide sequence ID" value="NZ_CP146016.1"/>
</dbReference>
<evidence type="ECO:0000313" key="2">
    <source>
        <dbReference type="EMBL" id="WWQ60323.1"/>
    </source>
</evidence>
<dbReference type="Gene3D" id="1.20.5.2950">
    <property type="match status" value="1"/>
</dbReference>
<dbReference type="Pfam" id="PF26552">
    <property type="entry name" value="DUF8181"/>
    <property type="match status" value="1"/>
</dbReference>
<sequence length="110" mass="12893">MSEVKFNAYSKAIIEFEEEIKRIKRGIADDSKRLITLSDSYVSELRAAAEKSISEIQKLLDEEKRKQLDEIRNKYMSEREKQLNEIRKEAEKNLDKAADEVIRQLLGAFK</sequence>
<protein>
    <recommendedName>
        <fullName evidence="4">SARAH domain-containing protein</fullName>
    </recommendedName>
</protein>
<proteinExistence type="predicted"/>
<dbReference type="Proteomes" id="UP001432202">
    <property type="component" value="Chromosome"/>
</dbReference>
<name>A0AAX4KZL4_9CREN</name>
<gene>
    <name evidence="2" type="ORF">V6M85_12915</name>
</gene>
<dbReference type="EMBL" id="CP146016">
    <property type="protein sequence ID" value="WWQ60323.1"/>
    <property type="molecule type" value="Genomic_DNA"/>
</dbReference>
<organism evidence="2 3">
    <name type="scientific">Sulfolobus tengchongensis</name>
    <dbReference type="NCBI Taxonomy" id="207809"/>
    <lineage>
        <taxon>Archaea</taxon>
        <taxon>Thermoproteota</taxon>
        <taxon>Thermoprotei</taxon>
        <taxon>Sulfolobales</taxon>
        <taxon>Sulfolobaceae</taxon>
        <taxon>Sulfolobus</taxon>
    </lineage>
</organism>
<evidence type="ECO:0000256" key="1">
    <source>
        <dbReference type="SAM" id="Coils"/>
    </source>
</evidence>